<keyword evidence="1" id="KW-0732">Signal</keyword>
<dbReference type="OMA" id="INANNIW"/>
<gene>
    <name evidence="2" type="ORF">CLI86_04655</name>
    <name evidence="3" type="ORF">TFUB20_01801</name>
</gene>
<dbReference type="RefSeq" id="WP_014225405.1">
    <property type="nucleotide sequence ID" value="NZ_CALHNL010000049.1"/>
</dbReference>
<dbReference type="GeneID" id="34759176"/>
<reference evidence="2 5" key="2">
    <citation type="submission" date="2017-09" db="EMBL/GenBank/DDBJ databases">
        <title>Phase variable restriction modification systems are present in the genome sequences of periodontal pathogens Prevotella intermedia, Tannerella forsythia and Porphyromonas gingivalis.</title>
        <authorList>
            <person name="Haigh R.D."/>
            <person name="Crawford L."/>
            <person name="Ralph J."/>
            <person name="Wanford J."/>
            <person name="Vartoukian S.R."/>
            <person name="Hijazib K."/>
            <person name="Wade W."/>
            <person name="Oggioni M.R."/>
        </authorList>
    </citation>
    <scope>NUCLEOTIDE SEQUENCE [LARGE SCALE GENOMIC DNA]</scope>
    <source>
        <strain evidence="2 5">WW11663</strain>
    </source>
</reference>
<reference evidence="3 4" key="1">
    <citation type="submission" date="2016-09" db="EMBL/GenBank/DDBJ databases">
        <authorList>
            <person name="Capua I."/>
            <person name="De Benedictis P."/>
            <person name="Joannis T."/>
            <person name="Lombin L.H."/>
            <person name="Cattoli G."/>
        </authorList>
    </citation>
    <scope>NUCLEOTIDE SEQUENCE [LARGE SCALE GENOMIC DNA]</scope>
    <source>
        <strain evidence="3 4">UB20</strain>
    </source>
</reference>
<dbReference type="AlphaFoldDB" id="A0A1D3UNT4"/>
<dbReference type="EMBL" id="FMMM01000067">
    <property type="protein sequence ID" value="SCQ22709.1"/>
    <property type="molecule type" value="Genomic_DNA"/>
</dbReference>
<evidence type="ECO:0000313" key="4">
    <source>
        <dbReference type="Proteomes" id="UP000182057"/>
    </source>
</evidence>
<evidence type="ECO:0008006" key="6">
    <source>
        <dbReference type="Google" id="ProtNLM"/>
    </source>
</evidence>
<sequence length="875" mass="97888" precursor="true">MSIRRILFYILSANLLTVVAALSQTVITGRLTDVETGHAIPDAIVKAIKADTTRAVLAYTITDTEGRYRLSLAEQQQPIELEFAVLGYRTVSRRVAAQSATIDQTLAPSAFKLKEVTVKAAPISSHGDTLNYNVASFIAPTDRTVEDILRKLPGITVKPGGGIEYQGKAINKFYIEGLDMLGGRYTLATRNIGADQITSVQVYENHQPVRLLKNIDFSENAALNIKLKNKGMTRPAGNVLGGIGYRPGMLYRAELFGFIAHTKGQMLATLKGDNCSAEAGYELTDHFGRGGENKADGLIPDLPFTVPGDVKTRTRRSSGASASLNTIRRTGSYSTLTFNLGYAEARRRYERESVSTYFVATDSAIIARESLSTDAADHDLTASVVYEKNAEQEFVSNTADFRFGFGEADTRLQLPAELRQRFTQRQAALNNRLSLMWRRGTNVYRLQSHIRGSVVPGNRLTVDGSNHARLVTQRVLGQSLYTNHSTSFVKGLNAYHNLWFDVTMETEHDRVDTDLDNRTMPLQARNLNGGYRLQPVVTPSYVFDRDRVRIKLDIPVRYVHIRYRDRQSAETFRYDRPYVGARINTRYTISPGFSVTAGAGITHTTGDMLSFLIHPVQHSYNKLSGGESGRLAYRRTSSLTAGYLFRNTMEGFFSTLNVAVGRTHHNILKGETVAPDGSITSRTTGTTNDADMVTGTFYIAKNFHDQNTTIALTSSYTQTSGERSRQGLRVQHVNRIMSLNPSLNVRAFDWMIVRIRGMFDRFTQTVRTGTINTESVIQSWGLDADLTLLPLRNVELFGQTNYRNHPSEDNRRTQRWLVDVGIRYQPSRVIELELKLQNLTDADTYTDIRYRDTDMFVTTFGLRPASGIVSLKYSF</sequence>
<evidence type="ECO:0000313" key="3">
    <source>
        <dbReference type="EMBL" id="SCQ22709.1"/>
    </source>
</evidence>
<dbReference type="Proteomes" id="UP000219259">
    <property type="component" value="Unassembled WGS sequence"/>
</dbReference>
<dbReference type="SUPFAM" id="SSF56935">
    <property type="entry name" value="Porins"/>
    <property type="match status" value="1"/>
</dbReference>
<evidence type="ECO:0000256" key="1">
    <source>
        <dbReference type="SAM" id="SignalP"/>
    </source>
</evidence>
<dbReference type="SUPFAM" id="SSF49464">
    <property type="entry name" value="Carboxypeptidase regulatory domain-like"/>
    <property type="match status" value="1"/>
</dbReference>
<dbReference type="Proteomes" id="UP000182057">
    <property type="component" value="Unassembled WGS sequence"/>
</dbReference>
<proteinExistence type="predicted"/>
<accession>A0A1D3UNT4</accession>
<protein>
    <recommendedName>
        <fullName evidence="6">TonB-dependent receptor</fullName>
    </recommendedName>
</protein>
<evidence type="ECO:0000313" key="2">
    <source>
        <dbReference type="EMBL" id="PDP44148.1"/>
    </source>
</evidence>
<name>A0A1D3UNT4_TANFO</name>
<evidence type="ECO:0000313" key="5">
    <source>
        <dbReference type="Proteomes" id="UP000219259"/>
    </source>
</evidence>
<dbReference type="Pfam" id="PF13620">
    <property type="entry name" value="CarboxypepD_reg"/>
    <property type="match status" value="1"/>
</dbReference>
<feature type="signal peptide" evidence="1">
    <location>
        <begin position="1"/>
        <end position="20"/>
    </location>
</feature>
<organism evidence="3 4">
    <name type="scientific">Tannerella forsythia</name>
    <name type="common">Bacteroides forsythus</name>
    <dbReference type="NCBI Taxonomy" id="28112"/>
    <lineage>
        <taxon>Bacteria</taxon>
        <taxon>Pseudomonadati</taxon>
        <taxon>Bacteroidota</taxon>
        <taxon>Bacteroidia</taxon>
        <taxon>Bacteroidales</taxon>
        <taxon>Tannerellaceae</taxon>
        <taxon>Tannerella</taxon>
    </lineage>
</organism>
<dbReference type="Gene3D" id="2.60.40.1120">
    <property type="entry name" value="Carboxypeptidase-like, regulatory domain"/>
    <property type="match status" value="1"/>
</dbReference>
<dbReference type="EMBL" id="NSLJ01000009">
    <property type="protein sequence ID" value="PDP44148.1"/>
    <property type="molecule type" value="Genomic_DNA"/>
</dbReference>
<dbReference type="InterPro" id="IPR008969">
    <property type="entry name" value="CarboxyPept-like_regulatory"/>
</dbReference>
<dbReference type="OrthoDB" id="603275at2"/>
<feature type="chain" id="PRO_5014267205" description="TonB-dependent receptor" evidence="1">
    <location>
        <begin position="21"/>
        <end position="875"/>
    </location>
</feature>